<dbReference type="AlphaFoldDB" id="A0ABD3GWC9"/>
<organism evidence="1 2">
    <name type="scientific">Riccia sorocarpa</name>
    <dbReference type="NCBI Taxonomy" id="122646"/>
    <lineage>
        <taxon>Eukaryota</taxon>
        <taxon>Viridiplantae</taxon>
        <taxon>Streptophyta</taxon>
        <taxon>Embryophyta</taxon>
        <taxon>Marchantiophyta</taxon>
        <taxon>Marchantiopsida</taxon>
        <taxon>Marchantiidae</taxon>
        <taxon>Marchantiales</taxon>
        <taxon>Ricciaceae</taxon>
        <taxon>Riccia</taxon>
    </lineage>
</organism>
<gene>
    <name evidence="1" type="ORF">R1sor_001587</name>
</gene>
<evidence type="ECO:0000313" key="2">
    <source>
        <dbReference type="Proteomes" id="UP001633002"/>
    </source>
</evidence>
<dbReference type="Proteomes" id="UP001633002">
    <property type="component" value="Unassembled WGS sequence"/>
</dbReference>
<dbReference type="EMBL" id="JBJQOH010000006">
    <property type="protein sequence ID" value="KAL3683565.1"/>
    <property type="molecule type" value="Genomic_DNA"/>
</dbReference>
<accession>A0ABD3GWC9</accession>
<keyword evidence="2" id="KW-1185">Reference proteome</keyword>
<proteinExistence type="predicted"/>
<name>A0ABD3GWC9_9MARC</name>
<protein>
    <submittedName>
        <fullName evidence="1">Uncharacterized protein</fullName>
    </submittedName>
</protein>
<sequence length="668" mass="75652">MLRVHLYHMQGPDQLVSMGLIGFKEGETLLSLRNKLESTQYFSSSFQFWDSRLASPVHIKLEGLIFIEDLEGKVVVFETKDFKAGIDEVAGKGFAEQPMLNVNKEVALVCDAPVEYTESEEIAVNSSVASSGPSVAGDDSLEGKALFLSKKMSAAAKAAWRDQVEKLIMWQNKVNKGDHAWRLNEEDPGERNLFHVEGDFDREPCYSWIFRVRCVFRAKKFELVPTKRNLKHNLRKHLQCEQHRINVERDWLELSQGHVRSGSKGRLRKSDPRDMKKQRSIDSFFGGARTVNSSSSPSAECATGEEVTRGLQLQNFQEINNILSAAKLYHGIQSNVPVILAEDETRVKPRVRWEPRRDTLIGFCGEKVEHVCKVGIEIEVGSGEAGYSKIVDSFEHNIQGSYVRVVIVNPLHVKLPKLVLFASTTCNSFSADWVRVHWDALKESWDQSCRSSIGPIIGHASDGDSRRRKLMVQDYLATEGDRWSIPWEGWIFSGKLLDAGDVYGLGDQDPIHNRKKLVNPLDRSSFPLVLGDYHACLEHVHLVYKLYSHDEHGLNFDDVIRRDRQNWAGPQRLCSRRVQHCNTKPLSEKHMVSIECFLDVQMSCHFVVLLCRLFRDKFPGLPIPLDLLGSDCCEHFFSWVGGMSGCERNYDFGDLINCASGLNKAGIS</sequence>
<comment type="caution">
    <text evidence="1">The sequence shown here is derived from an EMBL/GenBank/DDBJ whole genome shotgun (WGS) entry which is preliminary data.</text>
</comment>
<reference evidence="1 2" key="1">
    <citation type="submission" date="2024-09" db="EMBL/GenBank/DDBJ databases">
        <title>Chromosome-scale assembly of Riccia sorocarpa.</title>
        <authorList>
            <person name="Paukszto L."/>
        </authorList>
    </citation>
    <scope>NUCLEOTIDE SEQUENCE [LARGE SCALE GENOMIC DNA]</scope>
    <source>
        <strain evidence="1">LP-2024</strain>
        <tissue evidence="1">Aerial parts of the thallus</tissue>
    </source>
</reference>
<evidence type="ECO:0000313" key="1">
    <source>
        <dbReference type="EMBL" id="KAL3683565.1"/>
    </source>
</evidence>